<dbReference type="NCBIfam" id="TIGR00408">
    <property type="entry name" value="proS_fam_I"/>
    <property type="match status" value="1"/>
</dbReference>
<dbReference type="STRING" id="1141098.A0A1Y2DFX9"/>
<dbReference type="InterPro" id="IPR016061">
    <property type="entry name" value="Pro-tRNA_ligase_II_C"/>
</dbReference>
<dbReference type="InterPro" id="IPR004154">
    <property type="entry name" value="Anticodon-bd"/>
</dbReference>
<evidence type="ECO:0000256" key="1">
    <source>
        <dbReference type="ARBA" id="ARBA00008226"/>
    </source>
</evidence>
<dbReference type="Proteomes" id="UP000193689">
    <property type="component" value="Unassembled WGS sequence"/>
</dbReference>
<dbReference type="PRINTS" id="PR01046">
    <property type="entry name" value="TRNASYNTHPRO"/>
</dbReference>
<keyword evidence="13" id="KW-1185">Reference proteome</keyword>
<dbReference type="SUPFAM" id="SSF64586">
    <property type="entry name" value="C-terminal domain of ProRS"/>
    <property type="match status" value="1"/>
</dbReference>
<dbReference type="PROSITE" id="PS50862">
    <property type="entry name" value="AA_TRNA_LIGASE_II"/>
    <property type="match status" value="1"/>
</dbReference>
<keyword evidence="6" id="KW-0648">Protein biosynthesis</keyword>
<comment type="catalytic activity">
    <reaction evidence="9">
        <text>tRNA(Pro) + L-proline + ATP = L-prolyl-tRNA(Pro) + AMP + diphosphate</text>
        <dbReference type="Rhea" id="RHEA:14305"/>
        <dbReference type="Rhea" id="RHEA-COMP:9700"/>
        <dbReference type="Rhea" id="RHEA-COMP:9702"/>
        <dbReference type="ChEBI" id="CHEBI:30616"/>
        <dbReference type="ChEBI" id="CHEBI:33019"/>
        <dbReference type="ChEBI" id="CHEBI:60039"/>
        <dbReference type="ChEBI" id="CHEBI:78442"/>
        <dbReference type="ChEBI" id="CHEBI:78532"/>
        <dbReference type="ChEBI" id="CHEBI:456215"/>
        <dbReference type="EC" id="6.1.1.15"/>
    </reaction>
</comment>
<accession>A0A1Y2DFX9</accession>
<dbReference type="InterPro" id="IPR002314">
    <property type="entry name" value="aa-tRNA-synt_IIb"/>
</dbReference>
<evidence type="ECO:0000256" key="8">
    <source>
        <dbReference type="ARBA" id="ARBA00029731"/>
    </source>
</evidence>
<dbReference type="Pfam" id="PF09180">
    <property type="entry name" value="ProRS-C_1"/>
    <property type="match status" value="1"/>
</dbReference>
<name>A0A1Y2DFX9_9PEZI</name>
<dbReference type="HAMAP" id="MF_01571">
    <property type="entry name" value="Pro_tRNA_synth_type3"/>
    <property type="match status" value="1"/>
</dbReference>
<keyword evidence="3" id="KW-0436">Ligase</keyword>
<evidence type="ECO:0000313" key="13">
    <source>
        <dbReference type="Proteomes" id="UP000193689"/>
    </source>
</evidence>
<gene>
    <name evidence="12" type="ORF">BCR38DRAFT_413566</name>
</gene>
<evidence type="ECO:0000256" key="7">
    <source>
        <dbReference type="ARBA" id="ARBA00023146"/>
    </source>
</evidence>
<evidence type="ECO:0000256" key="10">
    <source>
        <dbReference type="SAM" id="MobiDB-lite"/>
    </source>
</evidence>
<evidence type="ECO:0000313" key="12">
    <source>
        <dbReference type="EMBL" id="ORY58168.1"/>
    </source>
</evidence>
<dbReference type="EMBL" id="MCFJ01000017">
    <property type="protein sequence ID" value="ORY58168.1"/>
    <property type="molecule type" value="Genomic_DNA"/>
</dbReference>
<comment type="similarity">
    <text evidence="1">Belongs to the class-II aminoacyl-tRNA synthetase family.</text>
</comment>
<evidence type="ECO:0000256" key="9">
    <source>
        <dbReference type="ARBA" id="ARBA00047671"/>
    </source>
</evidence>
<dbReference type="RefSeq" id="XP_040711203.1">
    <property type="nucleotide sequence ID" value="XM_040858845.1"/>
</dbReference>
<dbReference type="InParanoid" id="A0A1Y2DFX9"/>
<sequence length="556" mass="62798">MAETAEQSKSALKKAQKEANKAAEKAAKAAKMQAKQTLPSVGGKKSEDIMGITAKKTEDFATWYQEVVLKAELVEYYTEISGFFIMRPATMYIWNVIRKWFTEHIEEMGVEETNFPMFLSQKSLEKEKDHVEGFAPELAWVTKAGDKNLEVPVAVRPTSEAVMYPYYSKWIRSHRDLPLRLNQWNSVVRWEAKQTTPFLRAREFLWQEGHTAHLTEKLAGEEVLEILELYAGVYEQLLAVPVVRGKKTENEKFAGGYYTTTVEGYIPSNGRGIQGATSHCLGQNFSKMFDITVEDPAEKGKHIHVWQNSWGLSTRVIGVMVMIHGDDKGLVLPPRIAKTQCIIIPVGITAKTTPEEKTKHFEQLAEIKATLKKAGIRTEDDQREGYTPAWKFNDWELKGVPLRIEFGPKDAAKEVVSFARRDTGEKGTIPIAELTTKVPELLSTIQADMYKKAEKSFDEHRVVIEDWAEVVPALNARNVVLIPFCLDGKCEDKIKELTTGQHDENPDTSVPQAPSMGMKSLCIPFKQPKEVAQGTKCLNPECERSAQQYVMFGRSY</sequence>
<evidence type="ECO:0000256" key="6">
    <source>
        <dbReference type="ARBA" id="ARBA00022917"/>
    </source>
</evidence>
<feature type="domain" description="Aminoacyl-transfer RNA synthetases class-II family profile" evidence="11">
    <location>
        <begin position="93"/>
        <end position="333"/>
    </location>
</feature>
<dbReference type="PANTHER" id="PTHR43382:SF2">
    <property type="entry name" value="BIFUNCTIONAL GLUTAMATE_PROLINE--TRNA LIGASE"/>
    <property type="match status" value="1"/>
</dbReference>
<dbReference type="FunFam" id="3.30.930.10:FF:000007">
    <property type="entry name" value="Bifunctional glutamate/proline--tRNA ligase"/>
    <property type="match status" value="1"/>
</dbReference>
<comment type="caution">
    <text evidence="12">The sequence shown here is derived from an EMBL/GenBank/DDBJ whole genome shotgun (WGS) entry which is preliminary data.</text>
</comment>
<evidence type="ECO:0000259" key="11">
    <source>
        <dbReference type="PROSITE" id="PS50862"/>
    </source>
</evidence>
<proteinExistence type="inferred from homology"/>
<protein>
    <recommendedName>
        <fullName evidence="2">proline--tRNA ligase</fullName>
        <ecNumber evidence="2">6.1.1.15</ecNumber>
    </recommendedName>
    <alternativeName>
        <fullName evidence="8">Prolyl-tRNA synthetase</fullName>
    </alternativeName>
</protein>
<dbReference type="FunFam" id="3.30.110.30:FF:000001">
    <property type="entry name" value="Bifunctional glutamate/proline--tRNA ligase"/>
    <property type="match status" value="1"/>
</dbReference>
<dbReference type="Pfam" id="PF00587">
    <property type="entry name" value="tRNA-synt_2b"/>
    <property type="match status" value="1"/>
</dbReference>
<dbReference type="GO" id="GO:0017101">
    <property type="term" value="C:aminoacyl-tRNA synthetase multienzyme complex"/>
    <property type="evidence" value="ECO:0007669"/>
    <property type="project" value="TreeGrafter"/>
</dbReference>
<dbReference type="InterPro" id="IPR004499">
    <property type="entry name" value="Pro-tRNA-ligase_IIa_arc-type"/>
</dbReference>
<feature type="compositionally biased region" description="Basic and acidic residues" evidence="10">
    <location>
        <begin position="15"/>
        <end position="27"/>
    </location>
</feature>
<dbReference type="CDD" id="cd00778">
    <property type="entry name" value="ProRS_core_arch_euk"/>
    <property type="match status" value="1"/>
</dbReference>
<dbReference type="SUPFAM" id="SSF55681">
    <property type="entry name" value="Class II aaRS and biotin synthetases"/>
    <property type="match status" value="1"/>
</dbReference>
<dbReference type="InterPro" id="IPR002316">
    <property type="entry name" value="Pro-tRNA-ligase_IIa"/>
</dbReference>
<evidence type="ECO:0000256" key="4">
    <source>
        <dbReference type="ARBA" id="ARBA00022741"/>
    </source>
</evidence>
<dbReference type="Gene3D" id="3.30.110.30">
    <property type="entry name" value="C-terminal domain of ProRS"/>
    <property type="match status" value="1"/>
</dbReference>
<dbReference type="InterPro" id="IPR036621">
    <property type="entry name" value="Anticodon-bd_dom_sf"/>
</dbReference>
<dbReference type="AlphaFoldDB" id="A0A1Y2DFX9"/>
<dbReference type="Gene3D" id="3.30.930.10">
    <property type="entry name" value="Bira Bifunctional Protein, Domain 2"/>
    <property type="match status" value="1"/>
</dbReference>
<keyword evidence="4" id="KW-0547">Nucleotide-binding</keyword>
<feature type="region of interest" description="Disordered" evidence="10">
    <location>
        <begin position="1"/>
        <end position="37"/>
    </location>
</feature>
<keyword evidence="7 12" id="KW-0030">Aminoacyl-tRNA synthetase</keyword>
<dbReference type="EC" id="6.1.1.15" evidence="2"/>
<keyword evidence="5" id="KW-0067">ATP-binding</keyword>
<dbReference type="Pfam" id="PF03129">
    <property type="entry name" value="HGTP_anticodon"/>
    <property type="match status" value="1"/>
</dbReference>
<dbReference type="GO" id="GO:0005524">
    <property type="term" value="F:ATP binding"/>
    <property type="evidence" value="ECO:0007669"/>
    <property type="project" value="UniProtKB-KW"/>
</dbReference>
<dbReference type="InterPro" id="IPR045864">
    <property type="entry name" value="aa-tRNA-synth_II/BPL/LPL"/>
</dbReference>
<dbReference type="FunFam" id="3.40.50.800:FF:000005">
    <property type="entry name" value="bifunctional glutamate/proline--tRNA ligase"/>
    <property type="match status" value="1"/>
</dbReference>
<dbReference type="SUPFAM" id="SSF52954">
    <property type="entry name" value="Class II aaRS ABD-related"/>
    <property type="match status" value="1"/>
</dbReference>
<evidence type="ECO:0000256" key="2">
    <source>
        <dbReference type="ARBA" id="ARBA00012831"/>
    </source>
</evidence>
<dbReference type="InterPro" id="IPR033721">
    <property type="entry name" value="ProRS_core_arch_euk"/>
</dbReference>
<dbReference type="InterPro" id="IPR006195">
    <property type="entry name" value="aa-tRNA-synth_II"/>
</dbReference>
<dbReference type="CDD" id="cd00862">
    <property type="entry name" value="ProRS_anticodon_zinc"/>
    <property type="match status" value="1"/>
</dbReference>
<evidence type="ECO:0000256" key="3">
    <source>
        <dbReference type="ARBA" id="ARBA00022598"/>
    </source>
</evidence>
<feature type="compositionally biased region" description="Polar residues" evidence="10">
    <location>
        <begin position="1"/>
        <end position="10"/>
    </location>
</feature>
<dbReference type="GeneID" id="63775057"/>
<dbReference type="InterPro" id="IPR017449">
    <property type="entry name" value="Pro-tRNA_synth_II"/>
</dbReference>
<dbReference type="GO" id="GO:0004827">
    <property type="term" value="F:proline-tRNA ligase activity"/>
    <property type="evidence" value="ECO:0007669"/>
    <property type="project" value="UniProtKB-EC"/>
</dbReference>
<dbReference type="FunCoup" id="A0A1Y2DFX9">
    <property type="interactions" value="629"/>
</dbReference>
<dbReference type="SMART" id="SM00946">
    <property type="entry name" value="ProRS-C_1"/>
    <property type="match status" value="1"/>
</dbReference>
<evidence type="ECO:0000256" key="5">
    <source>
        <dbReference type="ARBA" id="ARBA00022840"/>
    </source>
</evidence>
<dbReference type="GO" id="GO:0005737">
    <property type="term" value="C:cytoplasm"/>
    <property type="evidence" value="ECO:0007669"/>
    <property type="project" value="InterPro"/>
</dbReference>
<reference evidence="12 13" key="1">
    <citation type="submission" date="2016-07" db="EMBL/GenBank/DDBJ databases">
        <title>Pervasive Adenine N6-methylation of Active Genes in Fungi.</title>
        <authorList>
            <consortium name="DOE Joint Genome Institute"/>
            <person name="Mondo S.J."/>
            <person name="Dannebaum R.O."/>
            <person name="Kuo R.C."/>
            <person name="Labutti K."/>
            <person name="Haridas S."/>
            <person name="Kuo A."/>
            <person name="Salamov A."/>
            <person name="Ahrendt S.R."/>
            <person name="Lipzen A."/>
            <person name="Sullivan W."/>
            <person name="Andreopoulos W.B."/>
            <person name="Clum A."/>
            <person name="Lindquist E."/>
            <person name="Daum C."/>
            <person name="Ramamoorthy G.K."/>
            <person name="Gryganskyi A."/>
            <person name="Culley D."/>
            <person name="Magnuson J.K."/>
            <person name="James T.Y."/>
            <person name="O'Malley M.A."/>
            <person name="Stajich J.E."/>
            <person name="Spatafora J.W."/>
            <person name="Visel A."/>
            <person name="Grigoriev I.V."/>
        </authorList>
    </citation>
    <scope>NUCLEOTIDE SEQUENCE [LARGE SCALE GENOMIC DNA]</scope>
    <source>
        <strain evidence="12 13">CBS 129021</strain>
    </source>
</reference>
<dbReference type="OrthoDB" id="1350766at2759"/>
<dbReference type="Gene3D" id="3.40.50.800">
    <property type="entry name" value="Anticodon-binding domain"/>
    <property type="match status" value="1"/>
</dbReference>
<organism evidence="12 13">
    <name type="scientific">Pseudomassariella vexata</name>
    <dbReference type="NCBI Taxonomy" id="1141098"/>
    <lineage>
        <taxon>Eukaryota</taxon>
        <taxon>Fungi</taxon>
        <taxon>Dikarya</taxon>
        <taxon>Ascomycota</taxon>
        <taxon>Pezizomycotina</taxon>
        <taxon>Sordariomycetes</taxon>
        <taxon>Xylariomycetidae</taxon>
        <taxon>Amphisphaeriales</taxon>
        <taxon>Pseudomassariaceae</taxon>
        <taxon>Pseudomassariella</taxon>
    </lineage>
</organism>
<dbReference type="GO" id="GO:0006433">
    <property type="term" value="P:prolyl-tRNA aminoacylation"/>
    <property type="evidence" value="ECO:0007669"/>
    <property type="project" value="EnsemblFungi"/>
</dbReference>
<dbReference type="PANTHER" id="PTHR43382">
    <property type="entry name" value="PROLYL-TRNA SYNTHETASE"/>
    <property type="match status" value="1"/>
</dbReference>